<dbReference type="Proteomes" id="UP001142810">
    <property type="component" value="Unassembled WGS sequence"/>
</dbReference>
<dbReference type="InterPro" id="IPR032632">
    <property type="entry name" value="Peptidase_M16_M"/>
</dbReference>
<name>A0ABT3P4V3_9ALTE</name>
<evidence type="ECO:0000256" key="8">
    <source>
        <dbReference type="ARBA" id="ARBA00022801"/>
    </source>
</evidence>
<dbReference type="PANTHER" id="PTHR43690">
    <property type="entry name" value="NARDILYSIN"/>
    <property type="match status" value="1"/>
</dbReference>
<evidence type="ECO:0000256" key="12">
    <source>
        <dbReference type="ARBA" id="ARBA00031184"/>
    </source>
</evidence>
<feature type="domain" description="Peptidase M16 C-terminal" evidence="16">
    <location>
        <begin position="181"/>
        <end position="346"/>
    </location>
</feature>
<evidence type="ECO:0000256" key="14">
    <source>
        <dbReference type="RuleBase" id="RU004447"/>
    </source>
</evidence>
<dbReference type="Pfam" id="PF16187">
    <property type="entry name" value="Peptidase_M16_M"/>
    <property type="match status" value="1"/>
</dbReference>
<dbReference type="InterPro" id="IPR050626">
    <property type="entry name" value="Peptidase_M16"/>
</dbReference>
<evidence type="ECO:0000313" key="20">
    <source>
        <dbReference type="Proteomes" id="UP001142810"/>
    </source>
</evidence>
<dbReference type="PROSITE" id="PS00143">
    <property type="entry name" value="INSULINASE"/>
    <property type="match status" value="1"/>
</dbReference>
<dbReference type="InterPro" id="IPR054734">
    <property type="entry name" value="PqqF-like_C_4"/>
</dbReference>
<feature type="domain" description="Peptidase M16 middle/third" evidence="17">
    <location>
        <begin position="366"/>
        <end position="639"/>
    </location>
</feature>
<keyword evidence="9" id="KW-0862">Zinc</keyword>
<protein>
    <recommendedName>
        <fullName evidence="5">Protease 3</fullName>
        <ecNumber evidence="4">3.4.24.55</ecNumber>
    </recommendedName>
    <alternativeName>
        <fullName evidence="13">Pitrilysin</fullName>
    </alternativeName>
    <alternativeName>
        <fullName evidence="12">Protease III</fullName>
    </alternativeName>
    <alternativeName>
        <fullName evidence="11">Protease pi</fullName>
    </alternativeName>
</protein>
<evidence type="ECO:0000256" key="6">
    <source>
        <dbReference type="ARBA" id="ARBA00022670"/>
    </source>
</evidence>
<dbReference type="EC" id="3.4.24.55" evidence="4"/>
<organism evidence="19 20">
    <name type="scientific">Alteromonas aquimaris</name>
    <dbReference type="NCBI Taxonomy" id="2998417"/>
    <lineage>
        <taxon>Bacteria</taxon>
        <taxon>Pseudomonadati</taxon>
        <taxon>Pseudomonadota</taxon>
        <taxon>Gammaproteobacteria</taxon>
        <taxon>Alteromonadales</taxon>
        <taxon>Alteromonadaceae</taxon>
        <taxon>Alteromonas/Salinimonas group</taxon>
        <taxon>Alteromonas</taxon>
    </lineage>
</organism>
<keyword evidence="8" id="KW-0378">Hydrolase</keyword>
<evidence type="ECO:0000256" key="10">
    <source>
        <dbReference type="ARBA" id="ARBA00023049"/>
    </source>
</evidence>
<dbReference type="Gene3D" id="3.30.830.10">
    <property type="entry name" value="Metalloenzyme, LuxS/M16 peptidase-like"/>
    <property type="match status" value="4"/>
</dbReference>
<evidence type="ECO:0000256" key="7">
    <source>
        <dbReference type="ARBA" id="ARBA00022723"/>
    </source>
</evidence>
<comment type="caution">
    <text evidence="19">The sequence shown here is derived from an EMBL/GenBank/DDBJ whole genome shotgun (WGS) entry which is preliminary data.</text>
</comment>
<comment type="cofactor">
    <cofactor evidence="1">
        <name>Zn(2+)</name>
        <dbReference type="ChEBI" id="CHEBI:29105"/>
    </cofactor>
</comment>
<dbReference type="EMBL" id="JAPFRD010000005">
    <property type="protein sequence ID" value="MCW8107789.1"/>
    <property type="molecule type" value="Genomic_DNA"/>
</dbReference>
<evidence type="ECO:0000256" key="13">
    <source>
        <dbReference type="ARBA" id="ARBA00033450"/>
    </source>
</evidence>
<dbReference type="RefSeq" id="WP_265616482.1">
    <property type="nucleotide sequence ID" value="NZ_JAPFRD010000005.1"/>
</dbReference>
<evidence type="ECO:0000256" key="1">
    <source>
        <dbReference type="ARBA" id="ARBA00001947"/>
    </source>
</evidence>
<evidence type="ECO:0000259" key="17">
    <source>
        <dbReference type="Pfam" id="PF16187"/>
    </source>
</evidence>
<gene>
    <name evidence="19" type="ORF">OPS25_04660</name>
</gene>
<keyword evidence="6" id="KW-0645">Protease</keyword>
<keyword evidence="20" id="KW-1185">Reference proteome</keyword>
<evidence type="ECO:0000259" key="16">
    <source>
        <dbReference type="Pfam" id="PF05193"/>
    </source>
</evidence>
<dbReference type="InterPro" id="IPR011249">
    <property type="entry name" value="Metalloenz_LuxS/M16"/>
</dbReference>
<dbReference type="SUPFAM" id="SSF63411">
    <property type="entry name" value="LuxS/MPP-like metallohydrolase"/>
    <property type="match status" value="4"/>
</dbReference>
<reference evidence="19" key="1">
    <citation type="submission" date="2022-11" db="EMBL/GenBank/DDBJ databases">
        <title>Alteromonas sp. nov., isolated from sea water of the Qingdao.</title>
        <authorList>
            <person name="Wang Q."/>
        </authorList>
    </citation>
    <scope>NUCLEOTIDE SEQUENCE</scope>
    <source>
        <strain evidence="19">ASW11-7</strain>
    </source>
</reference>
<evidence type="ECO:0000259" key="15">
    <source>
        <dbReference type="Pfam" id="PF00675"/>
    </source>
</evidence>
<evidence type="ECO:0000256" key="3">
    <source>
        <dbReference type="ARBA" id="ARBA00007261"/>
    </source>
</evidence>
<comment type="similarity">
    <text evidence="3 14">Belongs to the peptidase M16 family.</text>
</comment>
<keyword evidence="10" id="KW-0482">Metalloprotease</keyword>
<dbReference type="InterPro" id="IPR007863">
    <property type="entry name" value="Peptidase_M16_C"/>
</dbReference>
<dbReference type="InterPro" id="IPR011765">
    <property type="entry name" value="Pept_M16_N"/>
</dbReference>
<evidence type="ECO:0000256" key="11">
    <source>
        <dbReference type="ARBA" id="ARBA00029597"/>
    </source>
</evidence>
<evidence type="ECO:0000313" key="19">
    <source>
        <dbReference type="EMBL" id="MCW8107789.1"/>
    </source>
</evidence>
<dbReference type="PANTHER" id="PTHR43690:SF18">
    <property type="entry name" value="INSULIN-DEGRADING ENZYME-RELATED"/>
    <property type="match status" value="1"/>
</dbReference>
<dbReference type="Pfam" id="PF00675">
    <property type="entry name" value="Peptidase_M16"/>
    <property type="match status" value="1"/>
</dbReference>
<dbReference type="Pfam" id="PF22456">
    <property type="entry name" value="PqqF-like_C_4"/>
    <property type="match status" value="1"/>
</dbReference>
<evidence type="ECO:0000256" key="2">
    <source>
        <dbReference type="ARBA" id="ARBA00002184"/>
    </source>
</evidence>
<sequence>MTTPPDQDRYHCFTLHNGLKVMVYHQPEQAASYISMAIRGGHFYDPENCQGLSHLLEHMLFMGSVHLPNPNQINEYIENNGGHMNAWTGTEYANFHFNCRSEALPSVLPAFADMLCSPLLASSSIETEINTIESEFQFKKKDDLRRLYQIHKETCNPAHPFSKFSVGNADIYNQFETAELKEKLRQFHQRHYCGSNMALCIVSPVPSNALKDLVTQAFSTLKAGEPVPTDWPALYTEDQTGVQINIVPLQAATRMIVTFALPGLHNEYETKPLDYLSHLLGDEGEGSLLAVLKCKNWVISLIAGSGIEGDHFKDFNISFQLTPSGLENRDAIIAHLFAYLDLIKKSLHHSWRYDEKAKLNKLANEFDDNPKLLNAACDYAQALLFFPFEAIPQLKILADKFAPKKVEHALSFFRVDNMRVKVIDQKLDTNRTCNYYNAKYSVSKISADTQRLYQEEKGTEALSLPSPNPYLGDNYSLIKLESEFLKPTLITAEPSKKIWFAQDEQFATPKGDIFISFDVPGFTESVERVAAKRVWLAAITDHLQAKYYRAEIAGLHYRVYGHQAGFSVNTRGFSQNQMKLCEQILATTFNFTPSEESFLRLQHSQLQSLHNSLMNKPTNRLFSRLSVLIQKHTYAPLTLFEAIQNISFDKMIQLKDAAMSSYHLEGLLFGNWESEEAKGFAQSLDSQFSKASALPIPRAVTQLPTGESHYHKVVCEHDDAAVVLYFQAPSDGLIDTAMCMILEQMLAAPFFNVLRSEKQLGYVVGTGYVPHNQHPGFAFYIQSPGFAPAHLLSEIREFLKRQFDEIDFYRTYWPIIQKNLLKQLNEKDLSQSMKAQRLWLALGTGDRTFSHNTRLAQKIHSLTFDDIKHYADEAANRQKFGELVLYAPGKFQGLEDDLPHIKDIAEFKQKTRYFDKGSQ</sequence>
<keyword evidence="7" id="KW-0479">Metal-binding</keyword>
<proteinExistence type="inferred from homology"/>
<feature type="domain" description="Peptidase M16 N-terminal" evidence="15">
    <location>
        <begin position="21"/>
        <end position="154"/>
    </location>
</feature>
<accession>A0ABT3P4V3</accession>
<dbReference type="Pfam" id="PF05193">
    <property type="entry name" value="Peptidase_M16_C"/>
    <property type="match status" value="1"/>
</dbReference>
<evidence type="ECO:0000256" key="5">
    <source>
        <dbReference type="ARBA" id="ARBA00017565"/>
    </source>
</evidence>
<evidence type="ECO:0000259" key="18">
    <source>
        <dbReference type="Pfam" id="PF22456"/>
    </source>
</evidence>
<evidence type="ECO:0000256" key="9">
    <source>
        <dbReference type="ARBA" id="ARBA00022833"/>
    </source>
</evidence>
<dbReference type="InterPro" id="IPR001431">
    <property type="entry name" value="Pept_M16_Zn_BS"/>
</dbReference>
<feature type="domain" description="Coenzyme PQQ synthesis protein F-like C-terminal lobe" evidence="18">
    <location>
        <begin position="742"/>
        <end position="839"/>
    </location>
</feature>
<comment type="function">
    <text evidence="2">Endopeptidase that degrades small peptides of less than 7 kDa, such as glucagon and insulin.</text>
</comment>
<evidence type="ECO:0000256" key="4">
    <source>
        <dbReference type="ARBA" id="ARBA00012449"/>
    </source>
</evidence>